<evidence type="ECO:0000256" key="2">
    <source>
        <dbReference type="SAM" id="MobiDB-lite"/>
    </source>
</evidence>
<feature type="compositionally biased region" description="Basic residues" evidence="2">
    <location>
        <begin position="186"/>
        <end position="199"/>
    </location>
</feature>
<dbReference type="OrthoDB" id="2163395at2759"/>
<feature type="region of interest" description="Disordered" evidence="2">
    <location>
        <begin position="167"/>
        <end position="264"/>
    </location>
</feature>
<dbReference type="Pfam" id="PF13879">
    <property type="entry name" value="Hmw_CFAP97"/>
    <property type="match status" value="1"/>
</dbReference>
<reference evidence="3" key="1">
    <citation type="submission" date="2022-11" db="UniProtKB">
        <authorList>
            <consortium name="EnsemblMetazoa"/>
        </authorList>
    </citation>
    <scope>IDENTIFICATION</scope>
</reference>
<accession>A0A913ZIE9</accession>
<dbReference type="GeneID" id="119724261"/>
<name>A0A913ZIE9_PATMI</name>
<keyword evidence="4" id="KW-1185">Reference proteome</keyword>
<feature type="compositionally biased region" description="Basic and acidic residues" evidence="2">
    <location>
        <begin position="200"/>
        <end position="215"/>
    </location>
</feature>
<feature type="compositionally biased region" description="Basic and acidic residues" evidence="2">
    <location>
        <begin position="253"/>
        <end position="264"/>
    </location>
</feature>
<dbReference type="PANTHER" id="PTHR33768:SF3">
    <property type="entry name" value="MIP11318P"/>
    <property type="match status" value="1"/>
</dbReference>
<dbReference type="InterPro" id="IPR029488">
    <property type="entry name" value="Hmw/CFAP97"/>
</dbReference>
<protein>
    <submittedName>
        <fullName evidence="3">Uncharacterized protein</fullName>
    </submittedName>
</protein>
<feature type="compositionally biased region" description="Basic and acidic residues" evidence="2">
    <location>
        <begin position="167"/>
        <end position="179"/>
    </location>
</feature>
<feature type="compositionally biased region" description="Basic and acidic residues" evidence="2">
    <location>
        <begin position="224"/>
        <end position="242"/>
    </location>
</feature>
<comment type="similarity">
    <text evidence="1">Belongs to the CFAP97 family.</text>
</comment>
<dbReference type="AlphaFoldDB" id="A0A913ZIE9"/>
<dbReference type="EnsemblMetazoa" id="XM_038195231.1">
    <property type="protein sequence ID" value="XP_038051159.1"/>
    <property type="gene ID" value="LOC119724261"/>
</dbReference>
<evidence type="ECO:0000313" key="4">
    <source>
        <dbReference type="Proteomes" id="UP000887568"/>
    </source>
</evidence>
<sequence length="264" mass="32171">MHKSYQSTLPCQSRILKARWDQKYYEEHLQKVRQAQPMVDTKAPTTYVHLHLKLKKLQLEEERLSVIERDNRILLEKMSEIMRTTGRVDHRNNYIHRSLNKEKRQRELLRVTRENQEILKRILAREPEYNHQQWQREWEENEAFMDNIARYPRNWWELEQEEQERMRAEAKERRRKEAEANGTSRSGRKSSRNERRRTKSREERRSPTDEQKEQETQGAGEETNQDKEETNQAEEETTKPEEQAQTQEAQQEEEPKMEQQAEEA</sequence>
<evidence type="ECO:0000313" key="3">
    <source>
        <dbReference type="EnsemblMetazoa" id="XP_038051159.1"/>
    </source>
</evidence>
<dbReference type="OMA" id="QKRENCI"/>
<proteinExistence type="inferred from homology"/>
<dbReference type="PANTHER" id="PTHR33768">
    <property type="entry name" value="MIP11318P"/>
    <property type="match status" value="1"/>
</dbReference>
<dbReference type="InterPro" id="IPR038792">
    <property type="entry name" value="CFAP97D1/2"/>
</dbReference>
<organism evidence="3 4">
    <name type="scientific">Patiria miniata</name>
    <name type="common">Bat star</name>
    <name type="synonym">Asterina miniata</name>
    <dbReference type="NCBI Taxonomy" id="46514"/>
    <lineage>
        <taxon>Eukaryota</taxon>
        <taxon>Metazoa</taxon>
        <taxon>Echinodermata</taxon>
        <taxon>Eleutherozoa</taxon>
        <taxon>Asterozoa</taxon>
        <taxon>Asteroidea</taxon>
        <taxon>Valvatacea</taxon>
        <taxon>Valvatida</taxon>
        <taxon>Asterinidae</taxon>
        <taxon>Patiria</taxon>
    </lineage>
</organism>
<dbReference type="RefSeq" id="XP_038051159.1">
    <property type="nucleotide sequence ID" value="XM_038195231.1"/>
</dbReference>
<evidence type="ECO:0000256" key="1">
    <source>
        <dbReference type="ARBA" id="ARBA00008315"/>
    </source>
</evidence>
<dbReference type="Proteomes" id="UP000887568">
    <property type="component" value="Unplaced"/>
</dbReference>